<evidence type="ECO:0000313" key="3">
    <source>
        <dbReference type="Proteomes" id="UP000253318"/>
    </source>
</evidence>
<sequence length="164" mass="16959">MIPAEDDPGAAPLPEPRAQGGPGHRSGAPGGRLPGRRPAARPGGPGFSLTDAAAGPLVRPYAMTGGRTRPDRAELDMITVVVAARRPPDTVGLEPEHLAILDLCTGPVSVAEVSAHLDIPLTVVKVLVSDLIARGAMLARAPLPTAQLPEKHVLQAVLDGIRRL</sequence>
<protein>
    <submittedName>
        <fullName evidence="2">DUF742 domain-containing protein</fullName>
    </submittedName>
</protein>
<dbReference type="Proteomes" id="UP000253318">
    <property type="component" value="Unassembled WGS sequence"/>
</dbReference>
<keyword evidence="3" id="KW-1185">Reference proteome</keyword>
<evidence type="ECO:0000313" key="2">
    <source>
        <dbReference type="EMBL" id="RCV52410.1"/>
    </source>
</evidence>
<name>A0A368T0F1_9ACTN</name>
<accession>A0A368T0F1</accession>
<feature type="compositionally biased region" description="Gly residues" evidence="1">
    <location>
        <begin position="20"/>
        <end position="33"/>
    </location>
</feature>
<dbReference type="Pfam" id="PF05331">
    <property type="entry name" value="DUF742"/>
    <property type="match status" value="1"/>
</dbReference>
<dbReference type="PANTHER" id="PTHR36221:SF1">
    <property type="entry name" value="DUF742 DOMAIN-CONTAINING PROTEIN"/>
    <property type="match status" value="1"/>
</dbReference>
<dbReference type="OrthoDB" id="4274007at2"/>
<dbReference type="EMBL" id="QEIN01000221">
    <property type="protein sequence ID" value="RCV52410.1"/>
    <property type="molecule type" value="Genomic_DNA"/>
</dbReference>
<proteinExistence type="predicted"/>
<feature type="region of interest" description="Disordered" evidence="1">
    <location>
        <begin position="1"/>
        <end position="52"/>
    </location>
</feature>
<dbReference type="PANTHER" id="PTHR36221">
    <property type="entry name" value="DUF742 DOMAIN-CONTAINING PROTEIN"/>
    <property type="match status" value="1"/>
</dbReference>
<comment type="caution">
    <text evidence="2">The sequence shown here is derived from an EMBL/GenBank/DDBJ whole genome shotgun (WGS) entry which is preliminary data.</text>
</comment>
<evidence type="ECO:0000256" key="1">
    <source>
        <dbReference type="SAM" id="MobiDB-lite"/>
    </source>
</evidence>
<reference evidence="2 3" key="1">
    <citation type="submission" date="2018-04" db="EMBL/GenBank/DDBJ databases">
        <title>Novel actinobacteria from marine sediment.</title>
        <authorList>
            <person name="Ng Z.Y."/>
            <person name="Tan G.Y.A."/>
        </authorList>
    </citation>
    <scope>NUCLEOTIDE SEQUENCE [LARGE SCALE GENOMIC DNA]</scope>
    <source>
        <strain evidence="2 3">TPS81</strain>
    </source>
</reference>
<dbReference type="InterPro" id="IPR007995">
    <property type="entry name" value="DUF742"/>
</dbReference>
<gene>
    <name evidence="2" type="ORF">DEF24_21990</name>
</gene>
<dbReference type="AlphaFoldDB" id="A0A368T0F1"/>
<organism evidence="2 3">
    <name type="scientific">Marinitenerispora sediminis</name>
    <dbReference type="NCBI Taxonomy" id="1931232"/>
    <lineage>
        <taxon>Bacteria</taxon>
        <taxon>Bacillati</taxon>
        <taxon>Actinomycetota</taxon>
        <taxon>Actinomycetes</taxon>
        <taxon>Streptosporangiales</taxon>
        <taxon>Nocardiopsidaceae</taxon>
        <taxon>Marinitenerispora</taxon>
    </lineage>
</organism>